<feature type="compositionally biased region" description="Acidic residues" evidence="2">
    <location>
        <begin position="439"/>
        <end position="456"/>
    </location>
</feature>
<dbReference type="EMBL" id="CP074402">
    <property type="protein sequence ID" value="QVJ03215.1"/>
    <property type="molecule type" value="Genomic_DNA"/>
</dbReference>
<proteinExistence type="inferred from homology"/>
<keyword evidence="6" id="KW-1185">Reference proteome</keyword>
<comment type="similarity">
    <text evidence="1">Belongs to the LytR/CpsA/Psr (LCP) family.</text>
</comment>
<dbReference type="InterPro" id="IPR050922">
    <property type="entry name" value="LytR/CpsA/Psr_CW_biosynth"/>
</dbReference>
<feature type="compositionally biased region" description="Gly residues" evidence="2">
    <location>
        <begin position="427"/>
        <end position="437"/>
    </location>
</feature>
<feature type="compositionally biased region" description="Acidic residues" evidence="2">
    <location>
        <begin position="321"/>
        <end position="331"/>
    </location>
</feature>
<dbReference type="PANTHER" id="PTHR33392">
    <property type="entry name" value="POLYISOPRENYL-TEICHOIC ACID--PEPTIDOGLYCAN TEICHOIC ACID TRANSFERASE TAGU"/>
    <property type="match status" value="1"/>
</dbReference>
<evidence type="ECO:0000256" key="2">
    <source>
        <dbReference type="SAM" id="MobiDB-lite"/>
    </source>
</evidence>
<dbReference type="KEGG" id="nec:KGD82_08745"/>
<evidence type="ECO:0000259" key="3">
    <source>
        <dbReference type="Pfam" id="PF03816"/>
    </source>
</evidence>
<dbReference type="PANTHER" id="PTHR33392:SF6">
    <property type="entry name" value="POLYISOPRENYL-TEICHOIC ACID--PEPTIDOGLYCAN TEICHOIC ACID TRANSFERASE TAGU"/>
    <property type="match status" value="1"/>
</dbReference>
<gene>
    <name evidence="5" type="ORF">KGD82_08745</name>
</gene>
<feature type="region of interest" description="Disordered" evidence="2">
    <location>
        <begin position="316"/>
        <end position="336"/>
    </location>
</feature>
<dbReference type="Proteomes" id="UP000682416">
    <property type="component" value="Chromosome"/>
</dbReference>
<dbReference type="AlphaFoldDB" id="A0A975QMD6"/>
<evidence type="ECO:0000313" key="5">
    <source>
        <dbReference type="EMBL" id="QVJ03215.1"/>
    </source>
</evidence>
<evidence type="ECO:0000259" key="4">
    <source>
        <dbReference type="Pfam" id="PF13399"/>
    </source>
</evidence>
<dbReference type="Gene3D" id="3.30.70.2390">
    <property type="match status" value="1"/>
</dbReference>
<name>A0A975QMD6_9ACTN</name>
<evidence type="ECO:0000256" key="1">
    <source>
        <dbReference type="ARBA" id="ARBA00006068"/>
    </source>
</evidence>
<dbReference type="NCBIfam" id="TIGR00350">
    <property type="entry name" value="lytR_cpsA_psr"/>
    <property type="match status" value="1"/>
</dbReference>
<accession>A0A975QMD6</accession>
<feature type="domain" description="LytR/CpsA/Psr regulator C-terminal" evidence="4">
    <location>
        <begin position="338"/>
        <end position="420"/>
    </location>
</feature>
<protein>
    <submittedName>
        <fullName evidence="5">LCP family protein</fullName>
    </submittedName>
</protein>
<dbReference type="InterPro" id="IPR027381">
    <property type="entry name" value="LytR/CpsA/Psr_C"/>
</dbReference>
<evidence type="ECO:0000313" key="6">
    <source>
        <dbReference type="Proteomes" id="UP000682416"/>
    </source>
</evidence>
<dbReference type="Pfam" id="PF13399">
    <property type="entry name" value="LytR_C"/>
    <property type="match status" value="1"/>
</dbReference>
<dbReference type="InterPro" id="IPR004474">
    <property type="entry name" value="LytR_CpsA_psr"/>
</dbReference>
<reference evidence="5" key="1">
    <citation type="submission" date="2021-05" db="EMBL/GenBank/DDBJ databases">
        <authorList>
            <person name="Kaiqin L."/>
            <person name="Jian G."/>
        </authorList>
    </citation>
    <scope>NUCLEOTIDE SEQUENCE</scope>
    <source>
        <strain evidence="5">HDS5</strain>
    </source>
</reference>
<feature type="region of interest" description="Disordered" evidence="2">
    <location>
        <begin position="422"/>
        <end position="456"/>
    </location>
</feature>
<sequence>MTLGKWAACGMTGVVIAGSLAGYGVYQDVFALDTAEIDTDGWGDRPAQVDGVHNILLLGTDERAGDDAGYNELNGIRPDVLVVVSIDVDAGGVTMVNLPRDTMVEIPPCAGGDEGEGWNGGVDQLNHAMTYGGMDCQGNTVETVTGIHLDHMVLVDFAGFENIVDSIGGIEMCVPEPIDDPKAHLVLDAGLQRLDGEQALGLARSRDSAENGSDLGRIENQQRMIGAILREVTEGEILSSPSTLYGFLDSITDSLTTDSEFGTDKMTELAVAMREVDLGRMNMVTAPVTDYPADANKVALEETAAQELFTAVASGEMTEGSGDDEAEEEDSGGVAPSEVSLRVLNNTGIDGLGNQVQGLLEAEGFVVTESTNPELRAPDATTVYHGPDRAEHAEVLASALSVAEVVEEPSLGDDLELVMGGADWDGLAGGGQSGSEGGSADDIETTSAAEDEVSCS</sequence>
<dbReference type="Gene3D" id="3.40.630.190">
    <property type="entry name" value="LCP protein"/>
    <property type="match status" value="1"/>
</dbReference>
<dbReference type="Pfam" id="PF03816">
    <property type="entry name" value="LytR_cpsA_psr"/>
    <property type="match status" value="1"/>
</dbReference>
<organism evidence="5 6">
    <name type="scientific">Nocardiopsis eucommiae</name>
    <dbReference type="NCBI Taxonomy" id="2831970"/>
    <lineage>
        <taxon>Bacteria</taxon>
        <taxon>Bacillati</taxon>
        <taxon>Actinomycetota</taxon>
        <taxon>Actinomycetes</taxon>
        <taxon>Streptosporangiales</taxon>
        <taxon>Nocardiopsidaceae</taxon>
        <taxon>Nocardiopsis</taxon>
    </lineage>
</organism>
<feature type="domain" description="Cell envelope-related transcriptional attenuator" evidence="3">
    <location>
        <begin position="77"/>
        <end position="232"/>
    </location>
</feature>